<accession>A9KPL1</accession>
<dbReference type="InterPro" id="IPR018496">
    <property type="entry name" value="PsdUridine_synth_RsuA/RluB_CS"/>
</dbReference>
<dbReference type="InterPro" id="IPR000748">
    <property type="entry name" value="PsdUridine_synth_RsuA/RluB/E/F"/>
</dbReference>
<dbReference type="Pfam" id="PF00849">
    <property type="entry name" value="PseudoU_synth_2"/>
    <property type="match status" value="1"/>
</dbReference>
<sequence length="477" mass="53119">MAKVTKRSFDTEETGEKAVRINKYLSESGICSRREADTRIAKGEVTIDGEVAVMGSKVLPGQKVVLGKKEVSREEKMVLIAFHKPKGIVCTTEKREPDNIIDYIKYSQRIYPIGRLDKDSEGLIFLTNNGDIVNKILRAGNHHEKEYIVTVNKPITAAFLKGMAGGVPILDTVTKPCTLEAIDKVTFRIILTQGLNRQIRRMCEHFDYKVTKLVRIRIMNVNLGRLKVGGYRNLTDKELEGIKEQIELSNNEALNLEPDDEFPIERVNVANIAKTHGNNVATGKRRTKDKYFAEKKDDKKRSDATRNKAEVNKFASKNKSEGNKFGSKNSSEGNKFGSKNSFEGNKFGSKNSSEGNKFGSKNSFEGNKFGSKNSSEGNKFDSKNSSGVNKLGSKNSSGVNKFGSKNSSEGNKFSSKNSSEGNKFGAKNRSEDKRFVSKIKSEDNKFASRGKTEQPRSYSKGNASSNRFATKKSDYKR</sequence>
<dbReference type="OrthoDB" id="9807213at2"/>
<evidence type="ECO:0000313" key="8">
    <source>
        <dbReference type="Proteomes" id="UP000000370"/>
    </source>
</evidence>
<comment type="similarity">
    <text evidence="1 4">Belongs to the pseudouridine synthase RsuA family.</text>
</comment>
<dbReference type="eggNOG" id="COG1187">
    <property type="taxonomic scope" value="Bacteria"/>
</dbReference>
<dbReference type="Gene3D" id="3.30.70.580">
    <property type="entry name" value="Pseudouridine synthase I, catalytic domain, N-terminal subdomain"/>
    <property type="match status" value="1"/>
</dbReference>
<dbReference type="CDD" id="cd00165">
    <property type="entry name" value="S4"/>
    <property type="match status" value="1"/>
</dbReference>
<dbReference type="PROSITE" id="PS01149">
    <property type="entry name" value="PSI_RSU"/>
    <property type="match status" value="1"/>
</dbReference>
<keyword evidence="3" id="KW-0694">RNA-binding</keyword>
<dbReference type="Gene3D" id="3.10.290.10">
    <property type="entry name" value="RNA-binding S4 domain"/>
    <property type="match status" value="1"/>
</dbReference>
<dbReference type="RefSeq" id="WP_012200936.1">
    <property type="nucleotide sequence ID" value="NC_010001.1"/>
</dbReference>
<feature type="domain" description="RNA-binding S4" evidence="6">
    <location>
        <begin position="19"/>
        <end position="76"/>
    </location>
</feature>
<gene>
    <name evidence="7" type="ordered locus">Cphy_2928</name>
</gene>
<dbReference type="GO" id="GO:0000455">
    <property type="term" value="P:enzyme-directed rRNA pseudouridine synthesis"/>
    <property type="evidence" value="ECO:0007669"/>
    <property type="project" value="UniProtKB-ARBA"/>
</dbReference>
<dbReference type="InterPro" id="IPR002942">
    <property type="entry name" value="S4_RNA-bd"/>
</dbReference>
<dbReference type="NCBIfam" id="NF007784">
    <property type="entry name" value="PRK10475.1"/>
    <property type="match status" value="1"/>
</dbReference>
<dbReference type="SUPFAM" id="SSF55174">
    <property type="entry name" value="Alpha-L RNA-binding motif"/>
    <property type="match status" value="1"/>
</dbReference>
<dbReference type="Gene3D" id="3.30.70.1560">
    <property type="entry name" value="Alpha-L RNA-binding motif"/>
    <property type="match status" value="1"/>
</dbReference>
<dbReference type="InterPro" id="IPR050343">
    <property type="entry name" value="RsuA_PseudoU_synthase"/>
</dbReference>
<feature type="compositionally biased region" description="Polar residues" evidence="5">
    <location>
        <begin position="455"/>
        <end position="468"/>
    </location>
</feature>
<dbReference type="PANTHER" id="PTHR47683">
    <property type="entry name" value="PSEUDOURIDINE SYNTHASE FAMILY PROTEIN-RELATED"/>
    <property type="match status" value="1"/>
</dbReference>
<dbReference type="EC" id="5.4.99.-" evidence="4"/>
<name>A9KPL1_LACP7</name>
<dbReference type="FunFam" id="3.30.70.1560:FF:000002">
    <property type="entry name" value="Pseudouridine synthase"/>
    <property type="match status" value="1"/>
</dbReference>
<evidence type="ECO:0000256" key="1">
    <source>
        <dbReference type="ARBA" id="ARBA00008348"/>
    </source>
</evidence>
<dbReference type="STRING" id="357809.Cphy_2928"/>
<dbReference type="PROSITE" id="PS50889">
    <property type="entry name" value="S4"/>
    <property type="match status" value="1"/>
</dbReference>
<keyword evidence="2 4" id="KW-0413">Isomerase</keyword>
<feature type="region of interest" description="Disordered" evidence="5">
    <location>
        <begin position="278"/>
        <end position="477"/>
    </location>
</feature>
<dbReference type="SUPFAM" id="SSF55120">
    <property type="entry name" value="Pseudouridine synthase"/>
    <property type="match status" value="1"/>
</dbReference>
<organism evidence="7 8">
    <name type="scientific">Lachnoclostridium phytofermentans (strain ATCC 700394 / DSM 18823 / ISDg)</name>
    <name type="common">Clostridium phytofermentans</name>
    <dbReference type="NCBI Taxonomy" id="357809"/>
    <lineage>
        <taxon>Bacteria</taxon>
        <taxon>Bacillati</taxon>
        <taxon>Bacillota</taxon>
        <taxon>Clostridia</taxon>
        <taxon>Lachnospirales</taxon>
        <taxon>Lachnospiraceae</taxon>
    </lineage>
</organism>
<evidence type="ECO:0000256" key="2">
    <source>
        <dbReference type="ARBA" id="ARBA00023235"/>
    </source>
</evidence>
<dbReference type="GO" id="GO:0003723">
    <property type="term" value="F:RNA binding"/>
    <property type="evidence" value="ECO:0007669"/>
    <property type="project" value="UniProtKB-KW"/>
</dbReference>
<feature type="compositionally biased region" description="Basic and acidic residues" evidence="5">
    <location>
        <begin position="289"/>
        <end position="311"/>
    </location>
</feature>
<dbReference type="Pfam" id="PF01479">
    <property type="entry name" value="S4"/>
    <property type="match status" value="1"/>
</dbReference>
<feature type="compositionally biased region" description="Polar residues" evidence="5">
    <location>
        <begin position="326"/>
        <end position="421"/>
    </location>
</feature>
<feature type="compositionally biased region" description="Basic and acidic residues" evidence="5">
    <location>
        <begin position="428"/>
        <end position="454"/>
    </location>
</feature>
<dbReference type="InterPro" id="IPR036986">
    <property type="entry name" value="S4_RNA-bd_sf"/>
</dbReference>
<proteinExistence type="inferred from homology"/>
<evidence type="ECO:0000256" key="5">
    <source>
        <dbReference type="SAM" id="MobiDB-lite"/>
    </source>
</evidence>
<dbReference type="SMART" id="SM00363">
    <property type="entry name" value="S4"/>
    <property type="match status" value="1"/>
</dbReference>
<dbReference type="EMBL" id="CP000885">
    <property type="protein sequence ID" value="ABX43285.1"/>
    <property type="molecule type" value="Genomic_DNA"/>
</dbReference>
<dbReference type="AlphaFoldDB" id="A9KPL1"/>
<dbReference type="InterPro" id="IPR006145">
    <property type="entry name" value="PsdUridine_synth_RsuA/RluA"/>
</dbReference>
<evidence type="ECO:0000259" key="6">
    <source>
        <dbReference type="SMART" id="SM00363"/>
    </source>
</evidence>
<evidence type="ECO:0000313" key="7">
    <source>
        <dbReference type="EMBL" id="ABX43285.1"/>
    </source>
</evidence>
<dbReference type="GO" id="GO:0120159">
    <property type="term" value="F:rRNA pseudouridine synthase activity"/>
    <property type="evidence" value="ECO:0007669"/>
    <property type="project" value="UniProtKB-ARBA"/>
</dbReference>
<reference evidence="8" key="1">
    <citation type="submission" date="2007-11" db="EMBL/GenBank/DDBJ databases">
        <title>Complete genome sequence of Clostridium phytofermentans ISDg.</title>
        <authorList>
            <person name="Leschine S.B."/>
            <person name="Warnick T.A."/>
            <person name="Blanchard J.L."/>
            <person name="Schnell D.J."/>
            <person name="Petit E.L."/>
            <person name="LaTouf W.G."/>
            <person name="Copeland A."/>
            <person name="Lucas S."/>
            <person name="Lapidus A."/>
            <person name="Barry K."/>
            <person name="Glavina del Rio T."/>
            <person name="Dalin E."/>
            <person name="Tice H."/>
            <person name="Pitluck S."/>
            <person name="Kiss H."/>
            <person name="Brettin T."/>
            <person name="Bruce D."/>
            <person name="Detter J.C."/>
            <person name="Han C."/>
            <person name="Kuske C."/>
            <person name="Schmutz J."/>
            <person name="Larimer F."/>
            <person name="Land M."/>
            <person name="Hauser L."/>
            <person name="Kyrpides N."/>
            <person name="Kim E.A."/>
            <person name="Richardson P."/>
        </authorList>
    </citation>
    <scope>NUCLEOTIDE SEQUENCE [LARGE SCALE GENOMIC DNA]</scope>
    <source>
        <strain evidence="8">ATCC 700394 / DSM 18823 / ISDg</strain>
    </source>
</reference>
<dbReference type="Proteomes" id="UP000000370">
    <property type="component" value="Chromosome"/>
</dbReference>
<dbReference type="CDD" id="cd02554">
    <property type="entry name" value="PseudoU_synth_RluF"/>
    <property type="match status" value="1"/>
</dbReference>
<dbReference type="InterPro" id="IPR020103">
    <property type="entry name" value="PsdUridine_synth_cat_dom_sf"/>
</dbReference>
<dbReference type="NCBIfam" id="TIGR00093">
    <property type="entry name" value="pseudouridine synthase"/>
    <property type="match status" value="1"/>
</dbReference>
<dbReference type="PANTHER" id="PTHR47683:SF2">
    <property type="entry name" value="RNA-BINDING S4 DOMAIN-CONTAINING PROTEIN"/>
    <property type="match status" value="1"/>
</dbReference>
<evidence type="ECO:0000256" key="4">
    <source>
        <dbReference type="RuleBase" id="RU003887"/>
    </source>
</evidence>
<protein>
    <recommendedName>
        <fullName evidence="4">Pseudouridine synthase</fullName>
        <ecNumber evidence="4">5.4.99.-</ecNumber>
    </recommendedName>
</protein>
<dbReference type="KEGG" id="cpy:Cphy_2928"/>
<evidence type="ECO:0000256" key="3">
    <source>
        <dbReference type="PROSITE-ProRule" id="PRU00182"/>
    </source>
</evidence>
<dbReference type="InterPro" id="IPR042092">
    <property type="entry name" value="PsdUridine_s_RsuA/RluB/E/F_cat"/>
</dbReference>
<keyword evidence="8" id="KW-1185">Reference proteome</keyword>
<dbReference type="InterPro" id="IPR020094">
    <property type="entry name" value="TruA/RsuA/RluB/E/F_N"/>
</dbReference>
<dbReference type="HOGENOM" id="CLU_024979_6_1_9"/>